<dbReference type="AlphaFoldDB" id="A0A835UXD9"/>
<dbReference type="Gene3D" id="1.10.520.10">
    <property type="match status" value="1"/>
</dbReference>
<feature type="site" description="Transition state stabilizer" evidence="16">
    <location>
        <position position="65"/>
    </location>
</feature>
<proteinExistence type="inferred from homology"/>
<evidence type="ECO:0000256" key="8">
    <source>
        <dbReference type="ARBA" id="ARBA00022837"/>
    </source>
</evidence>
<feature type="binding site" evidence="15">
    <location>
        <position position="88"/>
    </location>
    <ligand>
        <name>Ca(2+)</name>
        <dbReference type="ChEBI" id="CHEBI:29108"/>
        <label>1</label>
    </ligand>
</feature>
<evidence type="ECO:0000256" key="15">
    <source>
        <dbReference type="PIRSR" id="PIRSR600823-3"/>
    </source>
</evidence>
<dbReference type="InterPro" id="IPR033905">
    <property type="entry name" value="Secretory_peroxidase"/>
</dbReference>
<dbReference type="SUPFAM" id="SSF48113">
    <property type="entry name" value="Heme-dependent peroxidases"/>
    <property type="match status" value="1"/>
</dbReference>
<gene>
    <name evidence="20" type="ORF">HPP92_012801</name>
</gene>
<evidence type="ECO:0000256" key="10">
    <source>
        <dbReference type="ARBA" id="ARBA00023004"/>
    </source>
</evidence>
<evidence type="ECO:0000259" key="19">
    <source>
        <dbReference type="PROSITE" id="PS50873"/>
    </source>
</evidence>
<dbReference type="FunFam" id="1.10.420.10:FF:000007">
    <property type="entry name" value="Peroxidase"/>
    <property type="match status" value="1"/>
</dbReference>
<feature type="binding site" evidence="15">
    <location>
        <position position="73"/>
    </location>
    <ligand>
        <name>Ca(2+)</name>
        <dbReference type="ChEBI" id="CHEBI:29108"/>
        <label>1</label>
    </ligand>
</feature>
<evidence type="ECO:0000256" key="4">
    <source>
        <dbReference type="ARBA" id="ARBA00022559"/>
    </source>
</evidence>
<evidence type="ECO:0000256" key="5">
    <source>
        <dbReference type="ARBA" id="ARBA00022617"/>
    </source>
</evidence>
<evidence type="ECO:0000256" key="3">
    <source>
        <dbReference type="ARBA" id="ARBA00012313"/>
    </source>
</evidence>
<dbReference type="PANTHER" id="PTHR31517">
    <property type="match status" value="1"/>
</dbReference>
<evidence type="ECO:0000256" key="16">
    <source>
        <dbReference type="PIRSR" id="PIRSR600823-4"/>
    </source>
</evidence>
<evidence type="ECO:0000256" key="2">
    <source>
        <dbReference type="ARBA" id="ARBA00006873"/>
    </source>
</evidence>
<dbReference type="GO" id="GO:0046872">
    <property type="term" value="F:metal ion binding"/>
    <property type="evidence" value="ECO:0007669"/>
    <property type="project" value="UniProtKB-UniRule"/>
</dbReference>
<dbReference type="GO" id="GO:0140825">
    <property type="term" value="F:lactoperoxidase activity"/>
    <property type="evidence" value="ECO:0007669"/>
    <property type="project" value="UniProtKB-EC"/>
</dbReference>
<dbReference type="PROSITE" id="PS50873">
    <property type="entry name" value="PEROXIDASE_4"/>
    <property type="match status" value="1"/>
</dbReference>
<keyword evidence="10 15" id="KW-0408">Iron</keyword>
<dbReference type="CDD" id="cd00693">
    <property type="entry name" value="secretory_peroxidase"/>
    <property type="match status" value="1"/>
</dbReference>
<dbReference type="InterPro" id="IPR000823">
    <property type="entry name" value="Peroxidase_pln"/>
</dbReference>
<dbReference type="GO" id="GO:0005576">
    <property type="term" value="C:extracellular region"/>
    <property type="evidence" value="ECO:0007669"/>
    <property type="project" value="UniProtKB-SubCell"/>
</dbReference>
<keyword evidence="9 18" id="KW-0560">Oxidoreductase</keyword>
<feature type="disulfide bond" evidence="17">
    <location>
        <begin position="71"/>
        <end position="76"/>
    </location>
</feature>
<keyword evidence="12" id="KW-0325">Glycoprotein</keyword>
<feature type="binding site" evidence="14">
    <location>
        <position position="162"/>
    </location>
    <ligand>
        <name>substrate</name>
    </ligand>
</feature>
<dbReference type="EMBL" id="JADCNL010000006">
    <property type="protein sequence ID" value="KAG0475960.1"/>
    <property type="molecule type" value="Genomic_DNA"/>
</dbReference>
<feature type="signal peptide" evidence="18">
    <location>
        <begin position="1"/>
        <end position="21"/>
    </location>
</feature>
<feature type="disulfide bond" evidence="17">
    <location>
        <begin position="122"/>
        <end position="321"/>
    </location>
</feature>
<dbReference type="InterPro" id="IPR010255">
    <property type="entry name" value="Haem_peroxidase_sf"/>
</dbReference>
<dbReference type="PANTHER" id="PTHR31517:SF48">
    <property type="entry name" value="PEROXIDASE 16-RELATED"/>
    <property type="match status" value="1"/>
</dbReference>
<feature type="chain" id="PRO_5033100922" description="Peroxidase" evidence="18">
    <location>
        <begin position="22"/>
        <end position="327"/>
    </location>
</feature>
<feature type="binding site" evidence="15">
    <location>
        <position position="70"/>
    </location>
    <ligand>
        <name>Ca(2+)</name>
        <dbReference type="ChEBI" id="CHEBI:29108"/>
        <label>1</label>
    </ligand>
</feature>
<dbReference type="Pfam" id="PF00141">
    <property type="entry name" value="peroxidase"/>
    <property type="match status" value="1"/>
</dbReference>
<feature type="binding site" evidence="15">
    <location>
        <position position="79"/>
    </location>
    <ligand>
        <name>Ca(2+)</name>
        <dbReference type="ChEBI" id="CHEBI:29108"/>
        <label>1</label>
    </ligand>
</feature>
<dbReference type="PROSITE" id="PS00435">
    <property type="entry name" value="PEROXIDASE_1"/>
    <property type="match status" value="1"/>
</dbReference>
<dbReference type="Gene3D" id="1.10.420.10">
    <property type="entry name" value="Peroxidase, domain 2"/>
    <property type="match status" value="1"/>
</dbReference>
<evidence type="ECO:0000256" key="17">
    <source>
        <dbReference type="PIRSR" id="PIRSR600823-5"/>
    </source>
</evidence>
<comment type="similarity">
    <text evidence="2">Belongs to the peroxidase family. Ascorbate peroxidase subfamily.</text>
</comment>
<comment type="catalytic activity">
    <reaction evidence="1 18">
        <text>2 a phenolic donor + H2O2 = 2 a phenolic radical donor + 2 H2O</text>
        <dbReference type="Rhea" id="RHEA:56136"/>
        <dbReference type="ChEBI" id="CHEBI:15377"/>
        <dbReference type="ChEBI" id="CHEBI:16240"/>
        <dbReference type="ChEBI" id="CHEBI:139520"/>
        <dbReference type="ChEBI" id="CHEBI:139521"/>
        <dbReference type="EC" id="1.11.1.7"/>
    </reaction>
</comment>
<dbReference type="GO" id="GO:0042744">
    <property type="term" value="P:hydrogen peroxide catabolic process"/>
    <property type="evidence" value="ECO:0007669"/>
    <property type="project" value="UniProtKB-KW"/>
</dbReference>
<evidence type="ECO:0000256" key="1">
    <source>
        <dbReference type="ARBA" id="ARBA00000189"/>
    </source>
</evidence>
<comment type="function">
    <text evidence="18">Removal of H(2)O(2), oxidation of toxic reductants, biosynthesis and degradation of lignin, suberization, auxin catabolism, response to environmental stresses such as wounding, pathogen attack and oxidative stress.</text>
</comment>
<organism evidence="20 21">
    <name type="scientific">Vanilla planifolia</name>
    <name type="common">Vanilla</name>
    <dbReference type="NCBI Taxonomy" id="51239"/>
    <lineage>
        <taxon>Eukaryota</taxon>
        <taxon>Viridiplantae</taxon>
        <taxon>Streptophyta</taxon>
        <taxon>Embryophyta</taxon>
        <taxon>Tracheophyta</taxon>
        <taxon>Spermatophyta</taxon>
        <taxon>Magnoliopsida</taxon>
        <taxon>Liliopsida</taxon>
        <taxon>Asparagales</taxon>
        <taxon>Orchidaceae</taxon>
        <taxon>Vanilloideae</taxon>
        <taxon>Vanilleae</taxon>
        <taxon>Vanilla</taxon>
    </lineage>
</organism>
<dbReference type="PRINTS" id="PR00461">
    <property type="entry name" value="PLPEROXIDASE"/>
</dbReference>
<keyword evidence="21" id="KW-1185">Reference proteome</keyword>
<feature type="domain" description="Plant heme peroxidase family profile" evidence="19">
    <location>
        <begin position="26"/>
        <end position="325"/>
    </location>
</feature>
<feature type="disulfide bond" evidence="17">
    <location>
        <begin position="199"/>
        <end position="231"/>
    </location>
</feature>
<evidence type="ECO:0000256" key="12">
    <source>
        <dbReference type="ARBA" id="ARBA00023180"/>
    </source>
</evidence>
<name>A0A835UXD9_VANPL</name>
<accession>A0A835UXD9</accession>
<keyword evidence="11 17" id="KW-1015">Disulfide bond</keyword>
<comment type="caution">
    <text evidence="20">The sequence shown here is derived from an EMBL/GenBank/DDBJ whole genome shotgun (WGS) entry which is preliminary data.</text>
</comment>
<comment type="cofactor">
    <cofactor evidence="15 18">
        <name>heme b</name>
        <dbReference type="ChEBI" id="CHEBI:60344"/>
    </cofactor>
    <text evidence="15 18">Binds 1 heme b (iron(II)-protoporphyrin IX) group per subunit.</text>
</comment>
<reference evidence="20 21" key="1">
    <citation type="journal article" date="2020" name="Nat. Food">
        <title>A phased Vanilla planifolia genome enables genetic improvement of flavour and production.</title>
        <authorList>
            <person name="Hasing T."/>
            <person name="Tang H."/>
            <person name="Brym M."/>
            <person name="Khazi F."/>
            <person name="Huang T."/>
            <person name="Chambers A.H."/>
        </authorList>
    </citation>
    <scope>NUCLEOTIDE SEQUENCE [LARGE SCALE GENOMIC DNA]</scope>
    <source>
        <tissue evidence="20">Leaf</tissue>
    </source>
</reference>
<sequence>MPKIFPPLLLLLLCIAHGGRVAPLNGLVLHFYDRNASCPHAEDFVKHLVGKAWEKDRSVAAALLRLVYSDCLVTGCDASILLDGKQAEKSAAANRGLRPNGFQLVDDIKRVMEARCPGVVSCADIINLAAKEAVALAGAPRYPVYTGRRDGPHSTADSVDLPWPDATWKQALAYFESKGLDVLDLGTLLGAHSLGMTHCSNIQERLYNFNGSGRADPSMDPRYLAQLRKECPLGRKDDRVYLNPVSGGNYSFESSYYERVLKHQAVLMVDQQMITTADGVEIAREFAEGFEDLRELFALAMARMGGLGVLTGAEGEIRRNCRYVNGE</sequence>
<keyword evidence="7 18" id="KW-0732">Signal</keyword>
<evidence type="ECO:0000256" key="6">
    <source>
        <dbReference type="ARBA" id="ARBA00022723"/>
    </source>
</evidence>
<keyword evidence="8 15" id="KW-0106">Calcium</keyword>
<feature type="binding site" description="axial binding residue" evidence="15">
    <location>
        <position position="192"/>
    </location>
    <ligand>
        <name>heme b</name>
        <dbReference type="ChEBI" id="CHEBI:60344"/>
    </ligand>
    <ligandPart>
        <name>Fe</name>
        <dbReference type="ChEBI" id="CHEBI:18248"/>
    </ligandPart>
</feature>
<evidence type="ECO:0000313" key="20">
    <source>
        <dbReference type="EMBL" id="KAG0475960.1"/>
    </source>
</evidence>
<keyword evidence="18" id="KW-0964">Secreted</keyword>
<comment type="similarity">
    <text evidence="18">Belongs to the peroxidase family. Classical plant (class III) peroxidase subfamily.</text>
</comment>
<evidence type="ECO:0000256" key="18">
    <source>
        <dbReference type="RuleBase" id="RU362060"/>
    </source>
</evidence>
<dbReference type="PRINTS" id="PR00458">
    <property type="entry name" value="PEROXIDASE"/>
</dbReference>
<feature type="binding site" evidence="15">
    <location>
        <position position="77"/>
    </location>
    <ligand>
        <name>Ca(2+)</name>
        <dbReference type="ChEBI" id="CHEBI:29108"/>
        <label>1</label>
    </ligand>
</feature>
<evidence type="ECO:0000256" key="7">
    <source>
        <dbReference type="ARBA" id="ARBA00022729"/>
    </source>
</evidence>
<keyword evidence="5 18" id="KW-0349">Heme</keyword>
<evidence type="ECO:0000313" key="21">
    <source>
        <dbReference type="Proteomes" id="UP000636800"/>
    </source>
</evidence>
<keyword evidence="13 18" id="KW-0376">Hydrogen peroxide</keyword>
<feature type="disulfide bond" evidence="17">
    <location>
        <begin position="38"/>
        <end position="116"/>
    </location>
</feature>
<evidence type="ECO:0000256" key="11">
    <source>
        <dbReference type="ARBA" id="ARBA00023157"/>
    </source>
</evidence>
<dbReference type="GO" id="GO:0020037">
    <property type="term" value="F:heme binding"/>
    <property type="evidence" value="ECO:0007669"/>
    <property type="project" value="UniProtKB-UniRule"/>
</dbReference>
<keyword evidence="4 18" id="KW-0575">Peroxidase</keyword>
<comment type="subcellular location">
    <subcellularLocation>
        <location evidence="18">Secreted</location>
    </subcellularLocation>
</comment>
<evidence type="ECO:0000256" key="14">
    <source>
        <dbReference type="PIRSR" id="PIRSR600823-2"/>
    </source>
</evidence>
<dbReference type="GO" id="GO:0006979">
    <property type="term" value="P:response to oxidative stress"/>
    <property type="evidence" value="ECO:0007669"/>
    <property type="project" value="UniProtKB-UniRule"/>
</dbReference>
<keyword evidence="6 15" id="KW-0479">Metal-binding</keyword>
<evidence type="ECO:0000256" key="13">
    <source>
        <dbReference type="ARBA" id="ARBA00023324"/>
    </source>
</evidence>
<evidence type="ECO:0000256" key="9">
    <source>
        <dbReference type="ARBA" id="ARBA00023002"/>
    </source>
</evidence>
<dbReference type="FunFam" id="1.10.520.10:FF:000009">
    <property type="entry name" value="Peroxidase"/>
    <property type="match status" value="1"/>
</dbReference>
<feature type="binding site" evidence="15">
    <location>
        <position position="75"/>
    </location>
    <ligand>
        <name>Ca(2+)</name>
        <dbReference type="ChEBI" id="CHEBI:29108"/>
        <label>1</label>
    </ligand>
</feature>
<dbReference type="InterPro" id="IPR002016">
    <property type="entry name" value="Haem_peroxidase"/>
</dbReference>
<protein>
    <recommendedName>
        <fullName evidence="3 18">Peroxidase</fullName>
        <ecNumber evidence="3 18">1.11.1.7</ecNumber>
    </recommendedName>
</protein>
<comment type="cofactor">
    <cofactor evidence="15 18">
        <name>Ca(2+)</name>
        <dbReference type="ChEBI" id="CHEBI:29108"/>
    </cofactor>
    <text evidence="15 18">Binds 2 calcium ions per subunit.</text>
</comment>
<dbReference type="InterPro" id="IPR019793">
    <property type="entry name" value="Peroxidases_heam-ligand_BS"/>
</dbReference>
<dbReference type="Proteomes" id="UP000636800">
    <property type="component" value="Chromosome 6"/>
</dbReference>
<dbReference type="EC" id="1.11.1.7" evidence="3 18"/>